<feature type="transmembrane region" description="Helical" evidence="1">
    <location>
        <begin position="172"/>
        <end position="196"/>
    </location>
</feature>
<proteinExistence type="predicted"/>
<accession>A0A6F8VBS8</accession>
<sequence>MAGGVQVIAGSFSYSGGSCTGNNITGGAPTSSCPVGKCQGTINGVAQCFACSELGKTATAYSGTSDTTLKVSTYNADDTTTTSVTDTASNTTGTPVTEAKTESAKFCEDNPTSIQCQELGEAPLPEIVPTSEKMLGEITPISLGGAGSCPASAVYTVAGRSFEFSYQKYCDFMIAIKPFILVAAWLAAGLIFVGGVRQ</sequence>
<dbReference type="Proteomes" id="UP000502260">
    <property type="component" value="Chromosome"/>
</dbReference>
<dbReference type="AlphaFoldDB" id="A0A6F8VBS8"/>
<evidence type="ECO:0000313" key="2">
    <source>
        <dbReference type="EMBL" id="BCB27293.1"/>
    </source>
</evidence>
<evidence type="ECO:0000313" key="3">
    <source>
        <dbReference type="Proteomes" id="UP000502260"/>
    </source>
</evidence>
<evidence type="ECO:0000256" key="1">
    <source>
        <dbReference type="SAM" id="Phobius"/>
    </source>
</evidence>
<organism evidence="2 3">
    <name type="scientific">Sulfurimicrobium lacus</name>
    <dbReference type="NCBI Taxonomy" id="2715678"/>
    <lineage>
        <taxon>Bacteria</taxon>
        <taxon>Pseudomonadati</taxon>
        <taxon>Pseudomonadota</taxon>
        <taxon>Betaproteobacteria</taxon>
        <taxon>Nitrosomonadales</taxon>
        <taxon>Sulfuricellaceae</taxon>
        <taxon>Sulfurimicrobium</taxon>
    </lineage>
</organism>
<name>A0A6F8VBS8_9PROT</name>
<protein>
    <recommendedName>
        <fullName evidence="4">TspB protein</fullName>
    </recommendedName>
</protein>
<evidence type="ECO:0008006" key="4">
    <source>
        <dbReference type="Google" id="ProtNLM"/>
    </source>
</evidence>
<dbReference type="KEGG" id="slac:SKTS_21790"/>
<dbReference type="EMBL" id="AP022853">
    <property type="protein sequence ID" value="BCB27293.1"/>
    <property type="molecule type" value="Genomic_DNA"/>
</dbReference>
<reference evidence="3" key="1">
    <citation type="submission" date="2020-03" db="EMBL/GenBank/DDBJ databases">
        <title>Complete genome sequence of sulfur-oxidizing bacterium skT11.</title>
        <authorList>
            <person name="Kanda M."/>
            <person name="Kojima H."/>
            <person name="Fukui M."/>
        </authorList>
    </citation>
    <scope>NUCLEOTIDE SEQUENCE [LARGE SCALE GENOMIC DNA]</scope>
    <source>
        <strain evidence="3">skT11</strain>
    </source>
</reference>
<dbReference type="NCBIfam" id="NF041109">
    <property type="entry name" value="VF_TspB_C_term"/>
    <property type="match status" value="1"/>
</dbReference>
<gene>
    <name evidence="2" type="ORF">SKTS_21790</name>
</gene>
<keyword evidence="1" id="KW-0472">Membrane</keyword>
<keyword evidence="1" id="KW-1133">Transmembrane helix</keyword>
<keyword evidence="1" id="KW-0812">Transmembrane</keyword>
<keyword evidence="3" id="KW-1185">Reference proteome</keyword>